<reference evidence="3 4" key="1">
    <citation type="submission" date="2019-07" db="EMBL/GenBank/DDBJ databases">
        <title>Draft genome assembly of a fouling barnacle, Amphibalanus amphitrite (Darwin, 1854): The first reference genome for Thecostraca.</title>
        <authorList>
            <person name="Kim W."/>
        </authorList>
    </citation>
    <scope>NUCLEOTIDE SEQUENCE [LARGE SCALE GENOMIC DNA]</scope>
    <source>
        <strain evidence="3">SNU_AA5</strain>
        <tissue evidence="3">Soma without cirri and trophi</tissue>
    </source>
</reference>
<keyword evidence="2" id="KW-1133">Transmembrane helix</keyword>
<keyword evidence="2" id="KW-0812">Transmembrane</keyword>
<feature type="compositionally biased region" description="Basic residues" evidence="1">
    <location>
        <begin position="154"/>
        <end position="164"/>
    </location>
</feature>
<feature type="compositionally biased region" description="Low complexity" evidence="1">
    <location>
        <begin position="165"/>
        <end position="178"/>
    </location>
</feature>
<dbReference type="Proteomes" id="UP000440578">
    <property type="component" value="Unassembled WGS sequence"/>
</dbReference>
<feature type="transmembrane region" description="Helical" evidence="2">
    <location>
        <begin position="204"/>
        <end position="229"/>
    </location>
</feature>
<feature type="region of interest" description="Disordered" evidence="1">
    <location>
        <begin position="1"/>
        <end position="46"/>
    </location>
</feature>
<organism evidence="3 4">
    <name type="scientific">Amphibalanus amphitrite</name>
    <name type="common">Striped barnacle</name>
    <name type="synonym">Balanus amphitrite</name>
    <dbReference type="NCBI Taxonomy" id="1232801"/>
    <lineage>
        <taxon>Eukaryota</taxon>
        <taxon>Metazoa</taxon>
        <taxon>Ecdysozoa</taxon>
        <taxon>Arthropoda</taxon>
        <taxon>Crustacea</taxon>
        <taxon>Multicrustacea</taxon>
        <taxon>Cirripedia</taxon>
        <taxon>Thoracica</taxon>
        <taxon>Thoracicalcarea</taxon>
        <taxon>Balanomorpha</taxon>
        <taxon>Balanoidea</taxon>
        <taxon>Balanidae</taxon>
        <taxon>Amphibalaninae</taxon>
        <taxon>Amphibalanus</taxon>
    </lineage>
</organism>
<keyword evidence="2" id="KW-0472">Membrane</keyword>
<evidence type="ECO:0000313" key="4">
    <source>
        <dbReference type="Proteomes" id="UP000440578"/>
    </source>
</evidence>
<keyword evidence="4" id="KW-1185">Reference proteome</keyword>
<feature type="compositionally biased region" description="Polar residues" evidence="1">
    <location>
        <begin position="1"/>
        <end position="11"/>
    </location>
</feature>
<proteinExistence type="predicted"/>
<sequence>MSVSSDPSTAIPSDVGVRADGGATASDTKSSAGRAVVAPPAEPGLSGRLTRCEVDIGLDVIEEDGGPVPERRHSAADALHMDALHYRLSLYLNDREPVEQRRRSRHRVARRSSELVPRPAGAGVALCRRHSELPAGRRVSRQASELSVSTTGRKSGRRHSRRPSSRPASRSGSCGGSSRRLHGSQPGLLPSSELEPKERRRRQIVMAVMAGAFIIVSMSVGLIFVMLYLTSSEGETDGIDGKAAT</sequence>
<evidence type="ECO:0000313" key="3">
    <source>
        <dbReference type="EMBL" id="KAF0301165.1"/>
    </source>
</evidence>
<comment type="caution">
    <text evidence="3">The sequence shown here is derived from an EMBL/GenBank/DDBJ whole genome shotgun (WGS) entry which is preliminary data.</text>
</comment>
<dbReference type="EMBL" id="VIIS01001193">
    <property type="protein sequence ID" value="KAF0301165.1"/>
    <property type="molecule type" value="Genomic_DNA"/>
</dbReference>
<name>A0A6A4W490_AMPAM</name>
<gene>
    <name evidence="3" type="ORF">FJT64_026481</name>
</gene>
<protein>
    <submittedName>
        <fullName evidence="3">Uncharacterized protein</fullName>
    </submittedName>
</protein>
<accession>A0A6A4W490</accession>
<evidence type="ECO:0000256" key="2">
    <source>
        <dbReference type="SAM" id="Phobius"/>
    </source>
</evidence>
<feature type="region of interest" description="Disordered" evidence="1">
    <location>
        <begin position="97"/>
        <end position="196"/>
    </location>
</feature>
<dbReference type="AlphaFoldDB" id="A0A6A4W490"/>
<evidence type="ECO:0000256" key="1">
    <source>
        <dbReference type="SAM" id="MobiDB-lite"/>
    </source>
</evidence>